<evidence type="ECO:0000256" key="9">
    <source>
        <dbReference type="ARBA" id="ARBA00023224"/>
    </source>
</evidence>
<evidence type="ECO:0000256" key="10">
    <source>
        <dbReference type="RuleBase" id="RU000688"/>
    </source>
</evidence>
<dbReference type="GO" id="GO:0043410">
    <property type="term" value="P:positive regulation of MAPK cascade"/>
    <property type="evidence" value="ECO:0007669"/>
    <property type="project" value="TreeGrafter"/>
</dbReference>
<dbReference type="CDD" id="cd15067">
    <property type="entry name" value="7tmA_Dop1R2-like"/>
    <property type="match status" value="1"/>
</dbReference>
<feature type="region of interest" description="Disordered" evidence="11">
    <location>
        <begin position="271"/>
        <end position="303"/>
    </location>
</feature>
<keyword evidence="6 10" id="KW-0297">G-protein coupled receptor</keyword>
<dbReference type="Pfam" id="PF00001">
    <property type="entry name" value="7tm_1"/>
    <property type="match status" value="1"/>
</dbReference>
<keyword evidence="5 12" id="KW-1133">Transmembrane helix</keyword>
<feature type="domain" description="G-protein coupled receptors family 1 profile" evidence="13">
    <location>
        <begin position="68"/>
        <end position="393"/>
    </location>
</feature>
<dbReference type="FunCoup" id="A0A7R8UNR6">
    <property type="interactions" value="153"/>
</dbReference>
<feature type="transmembrane region" description="Helical" evidence="12">
    <location>
        <begin position="339"/>
        <end position="360"/>
    </location>
</feature>
<feature type="transmembrane region" description="Helical" evidence="12">
    <location>
        <begin position="54"/>
        <end position="76"/>
    </location>
</feature>
<dbReference type="Proteomes" id="UP000594454">
    <property type="component" value="Chromosome 3"/>
</dbReference>
<dbReference type="InterPro" id="IPR000276">
    <property type="entry name" value="GPCR_Rhodpsn"/>
</dbReference>
<dbReference type="GO" id="GO:0004930">
    <property type="term" value="F:G protein-coupled receptor activity"/>
    <property type="evidence" value="ECO:0007669"/>
    <property type="project" value="UniProtKB-KW"/>
</dbReference>
<sequence>MNNASLEYVWINTTTDNRTFDFDLYDLNGNCCLPTGQPDFQEYLESMSNDRVSLLTFLFLFSFATVFGNSLVILAVVRERYLHTATNYFITSLAVADCLVGLVVMPFSALYEVLQKTWFFGTDWCDIWRSLDVLFSTASILNLCVISLDRYWAITDPFSYPMRMTRNRAVMLICAVWICSGAISFPAIVWWRAAREGDMPPYKCTFTEHLGYLVFSSTISFYLPLLVMVFTYCRIYRAAVVQTRSLKIGTKQVLMASGELQLTLRIHRGGTTREPHHHSHQHHHHHSSATTTSTPEEPEEEPLSALHNNGLARHRHLGKNFSLSRKLAKFAKEKKAAKTLGIVMGVFIVCWLPFFVVNLLSGFCIQCIAHEEIVSAVVTWLGWINSSMNPVIYACWSRDFRSATLQPWWRRRHQSATRQLTSSIATGRLCDDSLAVAAPVAGAAAAAETVAKGSVGIVVPDARASIDITFEGVDVETAN</sequence>
<evidence type="ECO:0000256" key="3">
    <source>
        <dbReference type="ARBA" id="ARBA00022475"/>
    </source>
</evidence>
<dbReference type="GO" id="GO:0005886">
    <property type="term" value="C:plasma membrane"/>
    <property type="evidence" value="ECO:0007669"/>
    <property type="project" value="UniProtKB-SubCell"/>
</dbReference>
<keyword evidence="15" id="KW-1185">Reference proteome</keyword>
<evidence type="ECO:0000256" key="6">
    <source>
        <dbReference type="ARBA" id="ARBA00023040"/>
    </source>
</evidence>
<feature type="compositionally biased region" description="Basic residues" evidence="11">
    <location>
        <begin position="271"/>
        <end position="287"/>
    </location>
</feature>
<proteinExistence type="inferred from homology"/>
<dbReference type="InParanoid" id="A0A7R8UNR6"/>
<protein>
    <recommendedName>
        <fullName evidence="13">G-protein coupled receptors family 1 profile domain-containing protein</fullName>
    </recommendedName>
</protein>
<name>A0A7R8UNR6_HERIL</name>
<evidence type="ECO:0000256" key="11">
    <source>
        <dbReference type="SAM" id="MobiDB-lite"/>
    </source>
</evidence>
<organism evidence="14 15">
    <name type="scientific">Hermetia illucens</name>
    <name type="common">Black soldier fly</name>
    <dbReference type="NCBI Taxonomy" id="343691"/>
    <lineage>
        <taxon>Eukaryota</taxon>
        <taxon>Metazoa</taxon>
        <taxon>Ecdysozoa</taxon>
        <taxon>Arthropoda</taxon>
        <taxon>Hexapoda</taxon>
        <taxon>Insecta</taxon>
        <taxon>Pterygota</taxon>
        <taxon>Neoptera</taxon>
        <taxon>Endopterygota</taxon>
        <taxon>Diptera</taxon>
        <taxon>Brachycera</taxon>
        <taxon>Stratiomyomorpha</taxon>
        <taxon>Stratiomyidae</taxon>
        <taxon>Hermetiinae</taxon>
        <taxon>Hermetia</taxon>
    </lineage>
</organism>
<comment type="subcellular location">
    <subcellularLocation>
        <location evidence="1">Cell membrane</location>
        <topology evidence="1">Multi-pass membrane protein</topology>
    </subcellularLocation>
</comment>
<reference evidence="14 15" key="1">
    <citation type="submission" date="2020-11" db="EMBL/GenBank/DDBJ databases">
        <authorList>
            <person name="Wallbank WR R."/>
            <person name="Pardo Diaz C."/>
            <person name="Kozak K."/>
            <person name="Martin S."/>
            <person name="Jiggins C."/>
            <person name="Moest M."/>
            <person name="Warren A I."/>
            <person name="Generalovic N T."/>
            <person name="Byers J.R.P. K."/>
            <person name="Montejo-Kovacevich G."/>
            <person name="Yen C E."/>
        </authorList>
    </citation>
    <scope>NUCLEOTIDE SEQUENCE [LARGE SCALE GENOMIC DNA]</scope>
</reference>
<dbReference type="SMART" id="SM01381">
    <property type="entry name" value="7TM_GPCR_Srsx"/>
    <property type="match status" value="1"/>
</dbReference>
<comment type="similarity">
    <text evidence="2 10">Belongs to the G-protein coupled receptor 1 family.</text>
</comment>
<dbReference type="InterPro" id="IPR017452">
    <property type="entry name" value="GPCR_Rhodpsn_7TM"/>
</dbReference>
<dbReference type="AlphaFoldDB" id="A0A7R8UNR6"/>
<feature type="transmembrane region" description="Helical" evidence="12">
    <location>
        <begin position="211"/>
        <end position="235"/>
    </location>
</feature>
<dbReference type="PANTHER" id="PTHR24248:SF185">
    <property type="entry name" value="DOPAMINE RECEPTOR 2"/>
    <property type="match status" value="1"/>
</dbReference>
<feature type="transmembrane region" description="Helical" evidence="12">
    <location>
        <begin position="127"/>
        <end position="148"/>
    </location>
</feature>
<feature type="transmembrane region" description="Helical" evidence="12">
    <location>
        <begin position="169"/>
        <end position="191"/>
    </location>
</feature>
<evidence type="ECO:0000259" key="13">
    <source>
        <dbReference type="PROSITE" id="PS50262"/>
    </source>
</evidence>
<evidence type="ECO:0000256" key="8">
    <source>
        <dbReference type="ARBA" id="ARBA00023170"/>
    </source>
</evidence>
<keyword evidence="9 10" id="KW-0807">Transducer</keyword>
<dbReference type="Gene3D" id="1.20.1070.10">
    <property type="entry name" value="Rhodopsin 7-helix transmembrane proteins"/>
    <property type="match status" value="1"/>
</dbReference>
<dbReference type="FunFam" id="1.20.1070.10:FF:000282">
    <property type="entry name" value="Dopamine receptor 2"/>
    <property type="match status" value="1"/>
</dbReference>
<keyword evidence="4 10" id="KW-0812">Transmembrane</keyword>
<dbReference type="PRINTS" id="PR00237">
    <property type="entry name" value="GPCRRHODOPSN"/>
</dbReference>
<dbReference type="OrthoDB" id="5957871at2759"/>
<evidence type="ECO:0000256" key="12">
    <source>
        <dbReference type="SAM" id="Phobius"/>
    </source>
</evidence>
<dbReference type="PROSITE" id="PS50262">
    <property type="entry name" value="G_PROTEIN_RECEP_F1_2"/>
    <property type="match status" value="1"/>
</dbReference>
<dbReference type="EMBL" id="LR899011">
    <property type="protein sequence ID" value="CAD7084020.1"/>
    <property type="molecule type" value="Genomic_DNA"/>
</dbReference>
<evidence type="ECO:0000313" key="14">
    <source>
        <dbReference type="EMBL" id="CAD7084020.1"/>
    </source>
</evidence>
<feature type="transmembrane region" description="Helical" evidence="12">
    <location>
        <begin position="88"/>
        <end position="107"/>
    </location>
</feature>
<dbReference type="GO" id="GO:0071880">
    <property type="term" value="P:adenylate cyclase-activating adrenergic receptor signaling pathway"/>
    <property type="evidence" value="ECO:0007669"/>
    <property type="project" value="TreeGrafter"/>
</dbReference>
<dbReference type="PROSITE" id="PS00237">
    <property type="entry name" value="G_PROTEIN_RECEP_F1_1"/>
    <property type="match status" value="1"/>
</dbReference>
<evidence type="ECO:0000313" key="15">
    <source>
        <dbReference type="Proteomes" id="UP000594454"/>
    </source>
</evidence>
<evidence type="ECO:0000256" key="7">
    <source>
        <dbReference type="ARBA" id="ARBA00023136"/>
    </source>
</evidence>
<dbReference type="SUPFAM" id="SSF81321">
    <property type="entry name" value="Family A G protein-coupled receptor-like"/>
    <property type="match status" value="1"/>
</dbReference>
<evidence type="ECO:0000256" key="4">
    <source>
        <dbReference type="ARBA" id="ARBA00022692"/>
    </source>
</evidence>
<keyword evidence="3" id="KW-1003">Cell membrane</keyword>
<keyword evidence="8 10" id="KW-0675">Receptor</keyword>
<gene>
    <name evidence="14" type="ORF">HERILL_LOCUS6938</name>
</gene>
<accession>A0A7R8UNR6</accession>
<evidence type="ECO:0000256" key="5">
    <source>
        <dbReference type="ARBA" id="ARBA00022989"/>
    </source>
</evidence>
<evidence type="ECO:0000256" key="1">
    <source>
        <dbReference type="ARBA" id="ARBA00004651"/>
    </source>
</evidence>
<evidence type="ECO:0000256" key="2">
    <source>
        <dbReference type="ARBA" id="ARBA00010663"/>
    </source>
</evidence>
<keyword evidence="7 12" id="KW-0472">Membrane</keyword>
<dbReference type="PANTHER" id="PTHR24248">
    <property type="entry name" value="ADRENERGIC RECEPTOR-RELATED G-PROTEIN COUPLED RECEPTOR"/>
    <property type="match status" value="1"/>
</dbReference>